<feature type="compositionally biased region" description="Low complexity" evidence="1">
    <location>
        <begin position="244"/>
        <end position="254"/>
    </location>
</feature>
<evidence type="ECO:0000259" key="4">
    <source>
        <dbReference type="Pfam" id="PF24854"/>
    </source>
</evidence>
<organism evidence="5 6">
    <name type="scientific">Hortaea werneckii</name>
    <name type="common">Black yeast</name>
    <name type="synonym">Cladosporium werneckii</name>
    <dbReference type="NCBI Taxonomy" id="91943"/>
    <lineage>
        <taxon>Eukaryota</taxon>
        <taxon>Fungi</taxon>
        <taxon>Dikarya</taxon>
        <taxon>Ascomycota</taxon>
        <taxon>Pezizomycotina</taxon>
        <taxon>Dothideomycetes</taxon>
        <taxon>Dothideomycetidae</taxon>
        <taxon>Mycosphaerellales</taxon>
        <taxon>Teratosphaeriaceae</taxon>
        <taxon>Hortaea</taxon>
    </lineage>
</organism>
<evidence type="ECO:0000313" key="6">
    <source>
        <dbReference type="Proteomes" id="UP000268823"/>
    </source>
</evidence>
<feature type="compositionally biased region" description="Basic residues" evidence="1">
    <location>
        <begin position="295"/>
        <end position="311"/>
    </location>
</feature>
<feature type="chain" id="PRO_5018275552" description="DUF7728 domain-containing protein" evidence="3">
    <location>
        <begin position="19"/>
        <end position="468"/>
    </location>
</feature>
<dbReference type="PANTHER" id="PTHR40622:SF1">
    <property type="match status" value="1"/>
</dbReference>
<feature type="transmembrane region" description="Helical" evidence="2">
    <location>
        <begin position="378"/>
        <end position="411"/>
    </location>
</feature>
<feature type="compositionally biased region" description="Basic and acidic residues" evidence="1">
    <location>
        <begin position="326"/>
        <end position="338"/>
    </location>
</feature>
<dbReference type="Proteomes" id="UP000268823">
    <property type="component" value="Unassembled WGS sequence"/>
</dbReference>
<gene>
    <name evidence="5" type="ORF">D0861_02177</name>
</gene>
<evidence type="ECO:0000256" key="3">
    <source>
        <dbReference type="SAM" id="SignalP"/>
    </source>
</evidence>
<dbReference type="AlphaFoldDB" id="A0A3M7FVQ3"/>
<dbReference type="EMBL" id="QWIR01000025">
    <property type="protein sequence ID" value="RMY92910.1"/>
    <property type="molecule type" value="Genomic_DNA"/>
</dbReference>
<feature type="region of interest" description="Disordered" evidence="1">
    <location>
        <begin position="293"/>
        <end position="364"/>
    </location>
</feature>
<comment type="caution">
    <text evidence="5">The sequence shown here is derived from an EMBL/GenBank/DDBJ whole genome shotgun (WGS) entry which is preliminary data.</text>
</comment>
<keyword evidence="2" id="KW-0472">Membrane</keyword>
<feature type="domain" description="DUF7728" evidence="4">
    <location>
        <begin position="77"/>
        <end position="207"/>
    </location>
</feature>
<feature type="compositionally biased region" description="Basic residues" evidence="1">
    <location>
        <begin position="339"/>
        <end position="364"/>
    </location>
</feature>
<keyword evidence="2" id="KW-0812">Transmembrane</keyword>
<protein>
    <recommendedName>
        <fullName evidence="4">DUF7728 domain-containing protein</fullName>
    </recommendedName>
</protein>
<evidence type="ECO:0000313" key="5">
    <source>
        <dbReference type="EMBL" id="RMY92910.1"/>
    </source>
</evidence>
<name>A0A3M7FVQ3_HORWE</name>
<accession>A0A3M7FVQ3</accession>
<sequence length="468" mass="50639">MIGRTVGITAACALGASALILPPGIAPEHREQLSDLSTTIHDPKNQIHTIPCSECAFPDASERVNDAAEEDDLFWIQGGAKSLVLNFTLSDDGKALQMNGGNIYPPTFQQDGVFEQQPVYVKQVPAESGLLDIKANKLTKSADLEVTAYGVKEGEKQAISPNGDMLVPVSLEIFGLENQFMHSLDEVALNLLLTGDGELLIMSVDSKPASDTPPHGLGFLPIPPPPPPHDHDDVDSFPLPGPPGHFRGPPGHSHGPPPHKMHGFEPKECTMLPESLCKFISMIESKIDSVMAHHGPPHGFRKGGCHGRKGPKQLPGHIRPHFMRPGQKDDEGNMEPHHGRPHHGRPHGMHHGPHPHRHHHHGHGHFKAHFVHAFAKGLVAVLIPVMAGITVGMFVSLVGLVVGRLIGYLWIQLARGGRRGSASNANREIVLEEGEDRAMIAEIDGEAPPQYEDSPAYEDVVDEKKGGD</sequence>
<dbReference type="InterPro" id="IPR056145">
    <property type="entry name" value="DUF7728"/>
</dbReference>
<evidence type="ECO:0000256" key="1">
    <source>
        <dbReference type="SAM" id="MobiDB-lite"/>
    </source>
</evidence>
<keyword evidence="3" id="KW-0732">Signal</keyword>
<evidence type="ECO:0000256" key="2">
    <source>
        <dbReference type="SAM" id="Phobius"/>
    </source>
</evidence>
<keyword evidence="2" id="KW-1133">Transmembrane helix</keyword>
<reference evidence="5 6" key="1">
    <citation type="journal article" date="2018" name="BMC Genomics">
        <title>Genomic evidence for intraspecific hybridization in a clonal and extremely halotolerant yeast.</title>
        <authorList>
            <person name="Gostincar C."/>
            <person name="Stajich J.E."/>
            <person name="Zupancic J."/>
            <person name="Zalar P."/>
            <person name="Gunde-Cimerman N."/>
        </authorList>
    </citation>
    <scope>NUCLEOTIDE SEQUENCE [LARGE SCALE GENOMIC DNA]</scope>
    <source>
        <strain evidence="5 6">EXF-2788</strain>
    </source>
</reference>
<feature type="region of interest" description="Disordered" evidence="1">
    <location>
        <begin position="222"/>
        <end position="263"/>
    </location>
</feature>
<dbReference type="OrthoDB" id="5409353at2759"/>
<dbReference type="PANTHER" id="PTHR40622">
    <property type="match status" value="1"/>
</dbReference>
<proteinExistence type="predicted"/>
<feature type="signal peptide" evidence="3">
    <location>
        <begin position="1"/>
        <end position="18"/>
    </location>
</feature>
<feature type="region of interest" description="Disordered" evidence="1">
    <location>
        <begin position="445"/>
        <end position="468"/>
    </location>
</feature>
<dbReference type="Pfam" id="PF24854">
    <property type="entry name" value="DUF7728"/>
    <property type="match status" value="1"/>
</dbReference>